<sequence>MRNDLVFKNSYDAHMAAYFDPECLQRSGYQLKKFVDGYRYYPINKKQAYVIRNSQVVELGQHVSTYYWSGESKFPNHFKCLIIPFSHTIKQKQL</sequence>
<dbReference type="RefSeq" id="WP_013842989.1">
    <property type="nucleotide sequence ID" value="NC_015589.1"/>
</dbReference>
<dbReference type="AlphaFoldDB" id="F6DTR3"/>
<dbReference type="OrthoDB" id="9779574at2"/>
<evidence type="ECO:0000313" key="1">
    <source>
        <dbReference type="EMBL" id="AEG61237.1"/>
    </source>
</evidence>
<gene>
    <name evidence="1" type="ordered locus">Desru_3026</name>
</gene>
<evidence type="ECO:0000313" key="2">
    <source>
        <dbReference type="Proteomes" id="UP000009234"/>
    </source>
</evidence>
<reference evidence="1 2" key="2">
    <citation type="journal article" date="2012" name="Stand. Genomic Sci.">
        <title>Complete genome sequence of the sulfate-reducing firmicute Desulfotomaculum ruminis type strain (DL(T)).</title>
        <authorList>
            <person name="Spring S."/>
            <person name="Visser M."/>
            <person name="Lu M."/>
            <person name="Copeland A."/>
            <person name="Lapidus A."/>
            <person name="Lucas S."/>
            <person name="Cheng J.F."/>
            <person name="Han C."/>
            <person name="Tapia R."/>
            <person name="Goodwin L.A."/>
            <person name="Pitluck S."/>
            <person name="Ivanova N."/>
            <person name="Land M."/>
            <person name="Hauser L."/>
            <person name="Larimer F."/>
            <person name="Rohde M."/>
            <person name="Goker M."/>
            <person name="Detter J.C."/>
            <person name="Kyrpides N.C."/>
            <person name="Woyke T."/>
            <person name="Schaap P.J."/>
            <person name="Plugge C.M."/>
            <person name="Muyzer G."/>
            <person name="Kuever J."/>
            <person name="Pereira I.A."/>
            <person name="Parshina S.N."/>
            <person name="Bernier-Latmani R."/>
            <person name="Stams A.J."/>
            <person name="Klenk H.P."/>
        </authorList>
    </citation>
    <scope>NUCLEOTIDE SEQUENCE [LARGE SCALE GENOMIC DNA]</scope>
    <source>
        <strain evidence="2">ATCC 23193 / DSM 2154 / NCIB 8452 / DL</strain>
    </source>
</reference>
<organism evidence="1 2">
    <name type="scientific">Desulforamulus ruminis (strain ATCC 23193 / DSM 2154 / NCIMB 8452 / DL)</name>
    <name type="common">Desulfotomaculum ruminis</name>
    <dbReference type="NCBI Taxonomy" id="696281"/>
    <lineage>
        <taxon>Bacteria</taxon>
        <taxon>Bacillati</taxon>
        <taxon>Bacillota</taxon>
        <taxon>Clostridia</taxon>
        <taxon>Eubacteriales</taxon>
        <taxon>Peptococcaceae</taxon>
        <taxon>Desulforamulus</taxon>
    </lineage>
</organism>
<name>F6DTR3_DESRL</name>
<keyword evidence="2" id="KW-1185">Reference proteome</keyword>
<dbReference type="STRING" id="696281.Desru_3026"/>
<protein>
    <submittedName>
        <fullName evidence="1">Uncharacterized protein</fullName>
    </submittedName>
</protein>
<dbReference type="HOGENOM" id="CLU_2381501_0_0_9"/>
<dbReference type="EMBL" id="CP002780">
    <property type="protein sequence ID" value="AEG61237.1"/>
    <property type="molecule type" value="Genomic_DNA"/>
</dbReference>
<accession>F6DTR3</accession>
<proteinExistence type="predicted"/>
<dbReference type="KEGG" id="dru:Desru_3026"/>
<dbReference type="Proteomes" id="UP000009234">
    <property type="component" value="Chromosome"/>
</dbReference>
<reference evidence="2" key="1">
    <citation type="submission" date="2011-05" db="EMBL/GenBank/DDBJ databases">
        <title>Complete sequence of Desulfotomaculum ruminis DSM 2154.</title>
        <authorList>
            <person name="Lucas S."/>
            <person name="Copeland A."/>
            <person name="Lapidus A."/>
            <person name="Cheng J.-F."/>
            <person name="Goodwin L."/>
            <person name="Pitluck S."/>
            <person name="Lu M."/>
            <person name="Detter J.C."/>
            <person name="Han C."/>
            <person name="Tapia R."/>
            <person name="Land M."/>
            <person name="Hauser L."/>
            <person name="Kyrpides N."/>
            <person name="Ivanova N."/>
            <person name="Mikhailova N."/>
            <person name="Pagani I."/>
            <person name="Stams A.J.M."/>
            <person name="Plugge C.M."/>
            <person name="Muyzer G."/>
            <person name="Kuever J."/>
            <person name="Parshina S.N."/>
            <person name="Ivanova A.E."/>
            <person name="Nazina T.N."/>
            <person name="Brambilla E."/>
            <person name="Spring S."/>
            <person name="Klenk H.-P."/>
            <person name="Woyke T."/>
        </authorList>
    </citation>
    <scope>NUCLEOTIDE SEQUENCE [LARGE SCALE GENOMIC DNA]</scope>
    <source>
        <strain evidence="2">ATCC 23193 / DSM 2154 / NCIB 8452 / DL</strain>
    </source>
</reference>